<dbReference type="Gene3D" id="2.30.110.10">
    <property type="entry name" value="Electron Transport, Fmn-binding Protein, Chain A"/>
    <property type="match status" value="1"/>
</dbReference>
<accession>A0A5P1E1N5</accession>
<dbReference type="OMA" id="SRMNANE"/>
<dbReference type="AlphaFoldDB" id="A0A5P1E1N5"/>
<name>A0A5P1E1N5_ASPOF</name>
<protein>
    <submittedName>
        <fullName evidence="1">Uncharacterized protein</fullName>
    </submittedName>
</protein>
<gene>
    <name evidence="1" type="ORF">A4U43_C10F9330</name>
</gene>
<evidence type="ECO:0000313" key="1">
    <source>
        <dbReference type="EMBL" id="ONK56494.1"/>
    </source>
</evidence>
<dbReference type="Gramene" id="ONK56494">
    <property type="protein sequence ID" value="ONK56494"/>
    <property type="gene ID" value="A4U43_C10F9330"/>
</dbReference>
<dbReference type="InterPro" id="IPR012349">
    <property type="entry name" value="Split_barrel_FMN-bd"/>
</dbReference>
<dbReference type="UniPathway" id="UPA01068">
    <property type="reaction ID" value="UER00304"/>
</dbReference>
<dbReference type="EMBL" id="CM007390">
    <property type="protein sequence ID" value="ONK56494.1"/>
    <property type="molecule type" value="Genomic_DNA"/>
</dbReference>
<reference evidence="2" key="1">
    <citation type="journal article" date="2017" name="Nat. Commun.">
        <title>The asparagus genome sheds light on the origin and evolution of a young Y chromosome.</title>
        <authorList>
            <person name="Harkess A."/>
            <person name="Zhou J."/>
            <person name="Xu C."/>
            <person name="Bowers J.E."/>
            <person name="Van der Hulst R."/>
            <person name="Ayyampalayam S."/>
            <person name="Mercati F."/>
            <person name="Riccardi P."/>
            <person name="McKain M.R."/>
            <person name="Kakrana A."/>
            <person name="Tang H."/>
            <person name="Ray J."/>
            <person name="Groenendijk J."/>
            <person name="Arikit S."/>
            <person name="Mathioni S.M."/>
            <person name="Nakano M."/>
            <person name="Shan H."/>
            <person name="Telgmann-Rauber A."/>
            <person name="Kanno A."/>
            <person name="Yue Z."/>
            <person name="Chen H."/>
            <person name="Li W."/>
            <person name="Chen Y."/>
            <person name="Xu X."/>
            <person name="Zhang Y."/>
            <person name="Luo S."/>
            <person name="Chen H."/>
            <person name="Gao J."/>
            <person name="Mao Z."/>
            <person name="Pires J.C."/>
            <person name="Luo M."/>
            <person name="Kudrna D."/>
            <person name="Wing R.A."/>
            <person name="Meyers B.C."/>
            <person name="Yi K."/>
            <person name="Kong H."/>
            <person name="Lavrijsen P."/>
            <person name="Sunseri F."/>
            <person name="Falavigna A."/>
            <person name="Ye Y."/>
            <person name="Leebens-Mack J.H."/>
            <person name="Chen G."/>
        </authorList>
    </citation>
    <scope>NUCLEOTIDE SEQUENCE [LARGE SCALE GENOMIC DNA]</scope>
    <source>
        <strain evidence="2">cv. DH0086</strain>
    </source>
</reference>
<organism evidence="1 2">
    <name type="scientific">Asparagus officinalis</name>
    <name type="common">Garden asparagus</name>
    <dbReference type="NCBI Taxonomy" id="4686"/>
    <lineage>
        <taxon>Eukaryota</taxon>
        <taxon>Viridiplantae</taxon>
        <taxon>Streptophyta</taxon>
        <taxon>Embryophyta</taxon>
        <taxon>Tracheophyta</taxon>
        <taxon>Spermatophyta</taxon>
        <taxon>Magnoliopsida</taxon>
        <taxon>Liliopsida</taxon>
        <taxon>Asparagales</taxon>
        <taxon>Asparagaceae</taxon>
        <taxon>Asparagoideae</taxon>
        <taxon>Asparagus</taxon>
    </lineage>
</organism>
<keyword evidence="2" id="KW-1185">Reference proteome</keyword>
<dbReference type="Proteomes" id="UP000243459">
    <property type="component" value="Chromosome 10"/>
</dbReference>
<sequence length="103" mass="11775">MFSCSLSLSNFMIQQREKSWFASSLKSRFQYLGPAPRLPVVGKEPRKVNHLDQSAGPVDTFCLLVFDPDQVDYVNLKSNERLLFTFRPTGDGCQSWMSEKINP</sequence>
<proteinExistence type="predicted"/>
<evidence type="ECO:0000313" key="2">
    <source>
        <dbReference type="Proteomes" id="UP000243459"/>
    </source>
</evidence>